<gene>
    <name evidence="3" type="ORF">FPD38_01965</name>
</gene>
<dbReference type="InterPro" id="IPR005835">
    <property type="entry name" value="NTP_transferase_dom"/>
</dbReference>
<evidence type="ECO:0000256" key="1">
    <source>
        <dbReference type="PROSITE-ProRule" id="PRU00703"/>
    </source>
</evidence>
<dbReference type="Gene3D" id="3.10.580.10">
    <property type="entry name" value="CBS-domain"/>
    <property type="match status" value="1"/>
</dbReference>
<organism evidence="3 4">
    <name type="scientific">Campylobacter volucris</name>
    <dbReference type="NCBI Taxonomy" id="1031542"/>
    <lineage>
        <taxon>Bacteria</taxon>
        <taxon>Pseudomonadati</taxon>
        <taxon>Campylobacterota</taxon>
        <taxon>Epsilonproteobacteria</taxon>
        <taxon>Campylobacterales</taxon>
        <taxon>Campylobacteraceae</taxon>
        <taxon>Campylobacter</taxon>
    </lineage>
</organism>
<evidence type="ECO:0000313" key="4">
    <source>
        <dbReference type="Proteomes" id="UP000321629"/>
    </source>
</evidence>
<dbReference type="AlphaFoldDB" id="A0A5C7DV96"/>
<dbReference type="PANTHER" id="PTHR22572">
    <property type="entry name" value="SUGAR-1-PHOSPHATE GUANYL TRANSFERASE"/>
    <property type="match status" value="1"/>
</dbReference>
<dbReference type="PROSITE" id="PS51371">
    <property type="entry name" value="CBS"/>
    <property type="match status" value="1"/>
</dbReference>
<dbReference type="CDD" id="cd06426">
    <property type="entry name" value="NTP_transferase_like_2"/>
    <property type="match status" value="1"/>
</dbReference>
<name>A0A5C7DV96_9BACT</name>
<sequence>MNIEKLKLKEKSSIKEALATIGNLRVRLGVVVDEKDKFLGIISDSNIRKALINGYKLNDSIEKIYTKNPIVVDEQTSEKSLLNLSAKYDIYDFPVVNKHGKIIQIKSIASLLNKNKNKNQVILMAGGLGTRLKELTKNTPKPMLKIGNRPILETIITRLNEQNFENFTLCLNYKKHIIQKYFQDGAKFGVNIDYIIEEKKLGTAGALSLIKKDINESFIVMNADILTELDFNQLLKAHKKSKALMSVALREFSYQVPYGVIELENKFITKITEKPTYKFLVSAGIYVCEPCVLSFLEKNQYLDMPDLIKIIMQKGKVNSFVIDDYWIDIGRMDEFLKASEDFK</sequence>
<feature type="domain" description="CBS" evidence="2">
    <location>
        <begin position="1"/>
        <end position="60"/>
    </location>
</feature>
<dbReference type="SUPFAM" id="SSF54631">
    <property type="entry name" value="CBS-domain pair"/>
    <property type="match status" value="1"/>
</dbReference>
<dbReference type="Pfam" id="PF00571">
    <property type="entry name" value="CBS"/>
    <property type="match status" value="1"/>
</dbReference>
<evidence type="ECO:0000313" key="3">
    <source>
        <dbReference type="EMBL" id="TXE89049.1"/>
    </source>
</evidence>
<dbReference type="Gene3D" id="3.90.550.10">
    <property type="entry name" value="Spore Coat Polysaccharide Biosynthesis Protein SpsA, Chain A"/>
    <property type="match status" value="1"/>
</dbReference>
<dbReference type="EMBL" id="VOWJ01000014">
    <property type="protein sequence ID" value="TXE89049.1"/>
    <property type="molecule type" value="Genomic_DNA"/>
</dbReference>
<evidence type="ECO:0000259" key="2">
    <source>
        <dbReference type="PROSITE" id="PS51371"/>
    </source>
</evidence>
<dbReference type="InterPro" id="IPR050486">
    <property type="entry name" value="Mannose-1P_guanyltransferase"/>
</dbReference>
<dbReference type="InterPro" id="IPR000644">
    <property type="entry name" value="CBS_dom"/>
</dbReference>
<dbReference type="InterPro" id="IPR046342">
    <property type="entry name" value="CBS_dom_sf"/>
</dbReference>
<dbReference type="Proteomes" id="UP000321629">
    <property type="component" value="Unassembled WGS sequence"/>
</dbReference>
<proteinExistence type="predicted"/>
<accession>A0A5C7DV96</accession>
<dbReference type="RefSeq" id="WP_147555122.1">
    <property type="nucleotide sequence ID" value="NZ_VOWJ01000014.1"/>
</dbReference>
<dbReference type="InterPro" id="IPR029044">
    <property type="entry name" value="Nucleotide-diphossugar_trans"/>
</dbReference>
<comment type="caution">
    <text evidence="3">The sequence shown here is derived from an EMBL/GenBank/DDBJ whole genome shotgun (WGS) entry which is preliminary data.</text>
</comment>
<keyword evidence="1" id="KW-0129">CBS domain</keyword>
<dbReference type="SUPFAM" id="SSF53448">
    <property type="entry name" value="Nucleotide-diphospho-sugar transferases"/>
    <property type="match status" value="1"/>
</dbReference>
<protein>
    <submittedName>
        <fullName evidence="3">CBS domain-containing protein</fullName>
    </submittedName>
</protein>
<reference evidence="3 4" key="1">
    <citation type="submission" date="2019-07" db="EMBL/GenBank/DDBJ databases">
        <title>Rapid identification of Enteric Bacteria from Whole Genome Sequences (WGS) using Average Nucleotide Identity (ANI).</title>
        <authorList>
            <person name="Lane C."/>
        </authorList>
    </citation>
    <scope>NUCLEOTIDE SEQUENCE [LARGE SCALE GENOMIC DNA]</scope>
    <source>
        <strain evidence="3 4">2016D-0084</strain>
    </source>
</reference>
<dbReference type="Pfam" id="PF00483">
    <property type="entry name" value="NTP_transferase"/>
    <property type="match status" value="1"/>
</dbReference>